<dbReference type="GO" id="GO:0005829">
    <property type="term" value="C:cytosol"/>
    <property type="evidence" value="ECO:0007669"/>
    <property type="project" value="TreeGrafter"/>
</dbReference>
<dbReference type="KEGG" id="gak:X907_2364"/>
<dbReference type="Proteomes" id="UP000286954">
    <property type="component" value="Chromosome"/>
</dbReference>
<dbReference type="RefSeq" id="WP_127568198.1">
    <property type="nucleotide sequence ID" value="NZ_BMFB01000001.1"/>
</dbReference>
<evidence type="ECO:0000313" key="3">
    <source>
        <dbReference type="EMBL" id="AZU04879.1"/>
    </source>
</evidence>
<sequence length="319" mass="33955">MTRILFITATRIGDAILSSGLLDHVLRTHPDPRVTIACGPLAAPLFRAVPGLERVIVMTKKKGGGHWFDLWRQTVTQRWDIVIDLRESATSWFLLAGKRHVKRNWPGDGAPVHRVEEAAAFLGISPAPSPVLWLDDLARARARALMPDAPVLALAPAAAARFKEWAPERFAGLALALTGPDGALAGAHVAIFGGPGDKATARAVTSQLDPERTHDFTGQLDVLEAGACLSRAALFVGNDSGLMHMAAAAGTPTLGLFGPTDERVYGPWGRQTATVRAGGQADERTRDRLKTSETGLLADLELAPVLAAADNLIRQESAA</sequence>
<dbReference type="AlphaFoldDB" id="A0A3T0EC60"/>
<dbReference type="PANTHER" id="PTHR30160">
    <property type="entry name" value="TETRAACYLDISACCHARIDE 4'-KINASE-RELATED"/>
    <property type="match status" value="1"/>
</dbReference>
<evidence type="ECO:0000256" key="1">
    <source>
        <dbReference type="ARBA" id="ARBA00022676"/>
    </source>
</evidence>
<dbReference type="GO" id="GO:0009244">
    <property type="term" value="P:lipopolysaccharide core region biosynthetic process"/>
    <property type="evidence" value="ECO:0007669"/>
    <property type="project" value="TreeGrafter"/>
</dbReference>
<dbReference type="Pfam" id="PF01075">
    <property type="entry name" value="Glyco_transf_9"/>
    <property type="match status" value="1"/>
</dbReference>
<proteinExistence type="predicted"/>
<dbReference type="OrthoDB" id="9797795at2"/>
<keyword evidence="4" id="KW-1185">Reference proteome</keyword>
<name>A0A3T0EC60_9PROT</name>
<evidence type="ECO:0000313" key="4">
    <source>
        <dbReference type="Proteomes" id="UP000286954"/>
    </source>
</evidence>
<organism evidence="3 4">
    <name type="scientific">Glycocaulis alkaliphilus</name>
    <dbReference type="NCBI Taxonomy" id="1434191"/>
    <lineage>
        <taxon>Bacteria</taxon>
        <taxon>Pseudomonadati</taxon>
        <taxon>Pseudomonadota</taxon>
        <taxon>Alphaproteobacteria</taxon>
        <taxon>Maricaulales</taxon>
        <taxon>Maricaulaceae</taxon>
        <taxon>Glycocaulis</taxon>
    </lineage>
</organism>
<keyword evidence="2 3" id="KW-0808">Transferase</keyword>
<dbReference type="Gene3D" id="3.40.50.2000">
    <property type="entry name" value="Glycogen Phosphorylase B"/>
    <property type="match status" value="2"/>
</dbReference>
<dbReference type="GO" id="GO:0008713">
    <property type="term" value="F:ADP-heptose-lipopolysaccharide heptosyltransferase activity"/>
    <property type="evidence" value="ECO:0007669"/>
    <property type="project" value="TreeGrafter"/>
</dbReference>
<keyword evidence="1" id="KW-0328">Glycosyltransferase</keyword>
<accession>A0A3T0EC60</accession>
<reference evidence="3 4" key="1">
    <citation type="submission" date="2016-12" db="EMBL/GenBank/DDBJ databases">
        <title>The genome of dimorphic prosthecate Glycocaulis alkaliphilus 6b-8t, isolated from crude oil dictates its adaptability in petroleum environments.</title>
        <authorList>
            <person name="Wu X.-L."/>
            <person name="Geng S."/>
        </authorList>
    </citation>
    <scope>NUCLEOTIDE SEQUENCE [LARGE SCALE GENOMIC DNA]</scope>
    <source>
        <strain evidence="3 4">6B-8</strain>
    </source>
</reference>
<gene>
    <name evidence="3" type="ORF">X907_2364</name>
</gene>
<evidence type="ECO:0000256" key="2">
    <source>
        <dbReference type="ARBA" id="ARBA00022679"/>
    </source>
</evidence>
<dbReference type="SUPFAM" id="SSF53756">
    <property type="entry name" value="UDP-Glycosyltransferase/glycogen phosphorylase"/>
    <property type="match status" value="1"/>
</dbReference>
<dbReference type="InterPro" id="IPR002201">
    <property type="entry name" value="Glyco_trans_9"/>
</dbReference>
<dbReference type="EMBL" id="CP018911">
    <property type="protein sequence ID" value="AZU04879.1"/>
    <property type="molecule type" value="Genomic_DNA"/>
</dbReference>
<dbReference type="CDD" id="cd03789">
    <property type="entry name" value="GT9_LPS_heptosyltransferase"/>
    <property type="match status" value="1"/>
</dbReference>
<protein>
    <submittedName>
        <fullName evidence="3">ADP-heptose--LPS heptosyltransferase II, putative</fullName>
    </submittedName>
</protein>
<dbReference type="InterPro" id="IPR051199">
    <property type="entry name" value="LPS_LOS_Heptosyltrfase"/>
</dbReference>